<evidence type="ECO:0000256" key="1">
    <source>
        <dbReference type="SAM" id="MobiDB-lite"/>
    </source>
</evidence>
<dbReference type="EMBL" id="JAMYWD010000010">
    <property type="protein sequence ID" value="KAJ4957899.1"/>
    <property type="molecule type" value="Genomic_DNA"/>
</dbReference>
<dbReference type="Proteomes" id="UP001141806">
    <property type="component" value="Unassembled WGS sequence"/>
</dbReference>
<dbReference type="InterPro" id="IPR004158">
    <property type="entry name" value="DUF247_pln"/>
</dbReference>
<accession>A0A9Q0H2A5</accession>
<comment type="caution">
    <text evidence="2">The sequence shown here is derived from an EMBL/GenBank/DDBJ whole genome shotgun (WGS) entry which is preliminary data.</text>
</comment>
<sequence length="649" mass="72494">MDSSQNWLNFSLSNHNPTVEASQLCLFEAFNNHTKTDNSHCGGVDRGAEEDGSRAANLSMLTAGPKLEDFLGSCGAATGNEVLLGQFSAIINHGLHLNAEIVLAYRCQIGLVVDNSVLLCLLKRGREPKTMAETAGACVVNTRRGRNSHEDLELTTSSSDTVGEDKITGGNDNLKADGDAVSVLEKSIQKALKKVTSLPSNCSIYRVPDPMRKIKPEAYTPRMVSIGPFHRHKKHLQPMEAHKLRYLNDLLGRESPAKLGNYLEAMIELEGRARRCYSEIIQLKYKNEFVKLMLIDGCFILELILRSNLKEPRRRHEPILNATWMSHVIKCDLLLLENQLPFFVLDRLYKLLTGNSHYINGLGPCTFNDHACFFLGDFVLPPQSNTSQSSIFKVPKIVYDFVQVTRRLAKKDQVDVEAPLHEAAIIKDKGIPDFVSVTKRLVKKDQAEVVEPLLKKAIIKDKEISEEEPEDSSQAKQDKEISVEDHSEGNSHPMHLLDFIRALLLRSPSGAMEKQIRGEFACTRSATELSEASVKFEKAPTKCLLDITFTDNGVLRIPSVRIGYWTESLLRNLIAFEQSYDAYPHDITYYAAFIDGLIDSPKDVELLQKQGIIESLLGEPEEVAALFNGLLKELKLYTIQAIKVISSAC</sequence>
<gene>
    <name evidence="2" type="ORF">NE237_025010</name>
</gene>
<keyword evidence="3" id="KW-1185">Reference proteome</keyword>
<feature type="region of interest" description="Disordered" evidence="1">
    <location>
        <begin position="149"/>
        <end position="171"/>
    </location>
</feature>
<evidence type="ECO:0000313" key="3">
    <source>
        <dbReference type="Proteomes" id="UP001141806"/>
    </source>
</evidence>
<evidence type="ECO:0000313" key="2">
    <source>
        <dbReference type="EMBL" id="KAJ4957899.1"/>
    </source>
</evidence>
<reference evidence="2" key="1">
    <citation type="journal article" date="2023" name="Plant J.">
        <title>The genome of the king protea, Protea cynaroides.</title>
        <authorList>
            <person name="Chang J."/>
            <person name="Duong T.A."/>
            <person name="Schoeman C."/>
            <person name="Ma X."/>
            <person name="Roodt D."/>
            <person name="Barker N."/>
            <person name="Li Z."/>
            <person name="Van de Peer Y."/>
            <person name="Mizrachi E."/>
        </authorList>
    </citation>
    <scope>NUCLEOTIDE SEQUENCE</scope>
    <source>
        <tissue evidence="2">Young leaves</tissue>
    </source>
</reference>
<proteinExistence type="predicted"/>
<protein>
    <submittedName>
        <fullName evidence="2">Uncharacterized protein</fullName>
    </submittedName>
</protein>
<organism evidence="2 3">
    <name type="scientific">Protea cynaroides</name>
    <dbReference type="NCBI Taxonomy" id="273540"/>
    <lineage>
        <taxon>Eukaryota</taxon>
        <taxon>Viridiplantae</taxon>
        <taxon>Streptophyta</taxon>
        <taxon>Embryophyta</taxon>
        <taxon>Tracheophyta</taxon>
        <taxon>Spermatophyta</taxon>
        <taxon>Magnoliopsida</taxon>
        <taxon>Proteales</taxon>
        <taxon>Proteaceae</taxon>
        <taxon>Protea</taxon>
    </lineage>
</organism>
<dbReference type="PANTHER" id="PTHR31170:SF25">
    <property type="entry name" value="BNAA09G04570D PROTEIN"/>
    <property type="match status" value="1"/>
</dbReference>
<feature type="compositionally biased region" description="Basic and acidic residues" evidence="1">
    <location>
        <begin position="476"/>
        <end position="489"/>
    </location>
</feature>
<dbReference type="Pfam" id="PF03140">
    <property type="entry name" value="DUF247"/>
    <property type="match status" value="1"/>
</dbReference>
<dbReference type="AlphaFoldDB" id="A0A9Q0H2A5"/>
<feature type="region of interest" description="Disordered" evidence="1">
    <location>
        <begin position="464"/>
        <end position="492"/>
    </location>
</feature>
<dbReference type="PANTHER" id="PTHR31170">
    <property type="entry name" value="BNAC04G53230D PROTEIN"/>
    <property type="match status" value="1"/>
</dbReference>
<name>A0A9Q0H2A5_9MAGN</name>
<dbReference type="OrthoDB" id="672127at2759"/>